<feature type="region of interest" description="Disordered" evidence="1">
    <location>
        <begin position="252"/>
        <end position="281"/>
    </location>
</feature>
<evidence type="ECO:0000256" key="1">
    <source>
        <dbReference type="SAM" id="MobiDB-lite"/>
    </source>
</evidence>
<evidence type="ECO:0000313" key="2">
    <source>
        <dbReference type="EMBL" id="KAK0474567.1"/>
    </source>
</evidence>
<organism evidence="2 3">
    <name type="scientific">Armillaria novae-zelandiae</name>
    <dbReference type="NCBI Taxonomy" id="153914"/>
    <lineage>
        <taxon>Eukaryota</taxon>
        <taxon>Fungi</taxon>
        <taxon>Dikarya</taxon>
        <taxon>Basidiomycota</taxon>
        <taxon>Agaricomycotina</taxon>
        <taxon>Agaricomycetes</taxon>
        <taxon>Agaricomycetidae</taxon>
        <taxon>Agaricales</taxon>
        <taxon>Marasmiineae</taxon>
        <taxon>Physalacriaceae</taxon>
        <taxon>Armillaria</taxon>
    </lineage>
</organism>
<comment type="caution">
    <text evidence="2">The sequence shown here is derived from an EMBL/GenBank/DDBJ whole genome shotgun (WGS) entry which is preliminary data.</text>
</comment>
<proteinExistence type="predicted"/>
<reference evidence="2" key="1">
    <citation type="submission" date="2023-06" db="EMBL/GenBank/DDBJ databases">
        <authorList>
            <consortium name="Lawrence Berkeley National Laboratory"/>
            <person name="Ahrendt S."/>
            <person name="Sahu N."/>
            <person name="Indic B."/>
            <person name="Wong-Bajracharya J."/>
            <person name="Merenyi Z."/>
            <person name="Ke H.-M."/>
            <person name="Monk M."/>
            <person name="Kocsube S."/>
            <person name="Drula E."/>
            <person name="Lipzen A."/>
            <person name="Balint B."/>
            <person name="Henrissat B."/>
            <person name="Andreopoulos B."/>
            <person name="Martin F.M."/>
            <person name="Harder C.B."/>
            <person name="Rigling D."/>
            <person name="Ford K.L."/>
            <person name="Foster G.D."/>
            <person name="Pangilinan J."/>
            <person name="Papanicolaou A."/>
            <person name="Barry K."/>
            <person name="LaButti K."/>
            <person name="Viragh M."/>
            <person name="Koriabine M."/>
            <person name="Yan M."/>
            <person name="Riley R."/>
            <person name="Champramary S."/>
            <person name="Plett K.L."/>
            <person name="Tsai I.J."/>
            <person name="Slot J."/>
            <person name="Sipos G."/>
            <person name="Plett J."/>
            <person name="Nagy L.G."/>
            <person name="Grigoriev I.V."/>
        </authorList>
    </citation>
    <scope>NUCLEOTIDE SEQUENCE</scope>
    <source>
        <strain evidence="2">ICMP 16352</strain>
    </source>
</reference>
<accession>A0AA39TZX3</accession>
<name>A0AA39TZX3_9AGAR</name>
<evidence type="ECO:0000313" key="3">
    <source>
        <dbReference type="Proteomes" id="UP001175227"/>
    </source>
</evidence>
<protein>
    <submittedName>
        <fullName evidence="2">Uncharacterized protein</fullName>
    </submittedName>
</protein>
<dbReference type="EMBL" id="JAUEPR010000026">
    <property type="protein sequence ID" value="KAK0474567.1"/>
    <property type="molecule type" value="Genomic_DNA"/>
</dbReference>
<dbReference type="Proteomes" id="UP001175227">
    <property type="component" value="Unassembled WGS sequence"/>
</dbReference>
<feature type="region of interest" description="Disordered" evidence="1">
    <location>
        <begin position="497"/>
        <end position="525"/>
    </location>
</feature>
<keyword evidence="3" id="KW-1185">Reference proteome</keyword>
<dbReference type="AlphaFoldDB" id="A0AA39TZX3"/>
<gene>
    <name evidence="2" type="ORF">IW261DRAFT_1422861</name>
</gene>
<sequence>MPEASFVDPPRTLTPRTTPAAAPLSAAVSVSLAHDIPAPNTTAATLFAVTTPEPLTIPAIIHPTELNLHGPRLPVAFPGSAFSLDPTSPLYPAAANTMVSPPSISSFMDSIAAPHLNPLLGARCLLNQSALPAQPVSPPQLSAPLVPAFLDPGPVIKDDEDELPIPMADKKGKGKAVIPGTDEDEEELAVSASPSAAMAVDEDNNGSPPPTRIAWRFHSPIAASGSPPITVSEVRPRLSIHQADPNSVLFKLLGAPSTDKPKKRSCRKPKFDNPLPPPKTLAGERVVRAKRATKKVAKTKGIEEIPKGGVIATKAIRPRGPSRLRALPAAMGVQLGGFGEEVPTDYMVVRDGVKTIGVLVVSRDFGDFVEVNEALWNKKVAPTRNHAISVTARKQCRKFLMNSVICVHCHYAKLPCLVNGMKALNPLEHYRPQSYESINAFESSMDTLSQHVSTLEDLVLNYMAGLDAMSHFQGLHSQISRLHECLGSATRVEEVIEEDDAEGSGVDNVTVGEPGPSRKRKHSRK</sequence>